<evidence type="ECO:0008006" key="4">
    <source>
        <dbReference type="Google" id="ProtNLM"/>
    </source>
</evidence>
<evidence type="ECO:0000313" key="3">
    <source>
        <dbReference type="Proteomes" id="UP001597101"/>
    </source>
</evidence>
<gene>
    <name evidence="2" type="ORF">ACFQ14_14730</name>
</gene>
<comment type="caution">
    <text evidence="2">The sequence shown here is derived from an EMBL/GenBank/DDBJ whole genome shotgun (WGS) entry which is preliminary data.</text>
</comment>
<keyword evidence="3" id="KW-1185">Reference proteome</keyword>
<organism evidence="2 3">
    <name type="scientific">Pseudahrensia aquimaris</name>
    <dbReference type="NCBI Taxonomy" id="744461"/>
    <lineage>
        <taxon>Bacteria</taxon>
        <taxon>Pseudomonadati</taxon>
        <taxon>Pseudomonadota</taxon>
        <taxon>Alphaproteobacteria</taxon>
        <taxon>Hyphomicrobiales</taxon>
        <taxon>Ahrensiaceae</taxon>
        <taxon>Pseudahrensia</taxon>
    </lineage>
</organism>
<protein>
    <recommendedName>
        <fullName evidence="4">Invasion associated locus B (IalB) protein</fullName>
    </recommendedName>
</protein>
<proteinExistence type="predicted"/>
<name>A0ABW3FK77_9HYPH</name>
<dbReference type="EMBL" id="JBHTJV010000025">
    <property type="protein sequence ID" value="MFD0917655.1"/>
    <property type="molecule type" value="Genomic_DNA"/>
</dbReference>
<sequence length="191" mass="21424">MFGKILVATVALCALASPVIAKRFQHPFGELREYHRHWLTVCPNKKNIQAAAFYERTCWASTFSGDREGNVSGSFPGNRLTVSKDRFTGRFKITFVASTKANYQNEGPVILRFSNGDTLSLTFNKDVVTNGNSLNEFPFADDAMTYQLIEKMRLASHMVMTLPANAGPQRIQFSMLGLRSAMEFISIQGRR</sequence>
<evidence type="ECO:0000256" key="1">
    <source>
        <dbReference type="SAM" id="SignalP"/>
    </source>
</evidence>
<accession>A0ABW3FK77</accession>
<evidence type="ECO:0000313" key="2">
    <source>
        <dbReference type="EMBL" id="MFD0917655.1"/>
    </source>
</evidence>
<dbReference type="RefSeq" id="WP_377213510.1">
    <property type="nucleotide sequence ID" value="NZ_JBHTJV010000025.1"/>
</dbReference>
<reference evidence="3" key="1">
    <citation type="journal article" date="2019" name="Int. J. Syst. Evol. Microbiol.">
        <title>The Global Catalogue of Microorganisms (GCM) 10K type strain sequencing project: providing services to taxonomists for standard genome sequencing and annotation.</title>
        <authorList>
            <consortium name="The Broad Institute Genomics Platform"/>
            <consortium name="The Broad Institute Genome Sequencing Center for Infectious Disease"/>
            <person name="Wu L."/>
            <person name="Ma J."/>
        </authorList>
    </citation>
    <scope>NUCLEOTIDE SEQUENCE [LARGE SCALE GENOMIC DNA]</scope>
    <source>
        <strain evidence="3">CCUG 60023</strain>
    </source>
</reference>
<keyword evidence="1" id="KW-0732">Signal</keyword>
<dbReference type="Proteomes" id="UP001597101">
    <property type="component" value="Unassembled WGS sequence"/>
</dbReference>
<feature type="signal peptide" evidence="1">
    <location>
        <begin position="1"/>
        <end position="21"/>
    </location>
</feature>
<feature type="chain" id="PRO_5045536312" description="Invasion associated locus B (IalB) protein" evidence="1">
    <location>
        <begin position="22"/>
        <end position="191"/>
    </location>
</feature>